<name>A0A6S6W8W4_9PLEO</name>
<dbReference type="AlphaFoldDB" id="A0A6S6W8W4"/>
<protein>
    <submittedName>
        <fullName evidence="2">Uncharacterized protein</fullName>
    </submittedName>
</protein>
<evidence type="ECO:0000313" key="2">
    <source>
        <dbReference type="EMBL" id="CAE7195780.1"/>
    </source>
</evidence>
<gene>
    <name evidence="2" type="ORF">PTTW11_08210</name>
</gene>
<proteinExistence type="predicted"/>
<feature type="region of interest" description="Disordered" evidence="1">
    <location>
        <begin position="157"/>
        <end position="200"/>
    </location>
</feature>
<feature type="compositionally biased region" description="Polar residues" evidence="1">
    <location>
        <begin position="157"/>
        <end position="167"/>
    </location>
</feature>
<accession>A0A6S6W8W4</accession>
<organism evidence="2 3">
    <name type="scientific">Pyrenophora teres f. teres</name>
    <dbReference type="NCBI Taxonomy" id="97479"/>
    <lineage>
        <taxon>Eukaryota</taxon>
        <taxon>Fungi</taxon>
        <taxon>Dikarya</taxon>
        <taxon>Ascomycota</taxon>
        <taxon>Pezizomycotina</taxon>
        <taxon>Dothideomycetes</taxon>
        <taxon>Pleosporomycetidae</taxon>
        <taxon>Pleosporales</taxon>
        <taxon>Pleosporineae</taxon>
        <taxon>Pleosporaceae</taxon>
        <taxon>Pyrenophora</taxon>
    </lineage>
</organism>
<reference evidence="2" key="1">
    <citation type="submission" date="2021-02" db="EMBL/GenBank/DDBJ databases">
        <authorList>
            <person name="Syme A R."/>
            <person name="Syme A R."/>
            <person name="Moolhuijzen P."/>
        </authorList>
    </citation>
    <scope>NUCLEOTIDE SEQUENCE</scope>
    <source>
        <strain evidence="2">W1-1</strain>
    </source>
</reference>
<dbReference type="Proteomes" id="UP000472372">
    <property type="component" value="Chromosome 7"/>
</dbReference>
<evidence type="ECO:0000256" key="1">
    <source>
        <dbReference type="SAM" id="MobiDB-lite"/>
    </source>
</evidence>
<dbReference type="EMBL" id="HG992983">
    <property type="protein sequence ID" value="CAE7195780.1"/>
    <property type="molecule type" value="Genomic_DNA"/>
</dbReference>
<sequence>MTSSNNTIPPDVAAVRKHRMNTDLINAFKRHVPAGTTPYITGIGLYTHVEGPPSPEVFLHPQPEFLPLRPAPPPSQRTPLPPEIQIVWEELWDVMHEEERVIGQMELSLVKLQKRYKGLDVPEGSHAPTWDGETRDSGAVRQDSMMVGNEKRLIRRQSSSLVSSLTAGMQDVSMGGMEERGRKLPQGTKIYAPDPRKQGR</sequence>
<evidence type="ECO:0000313" key="3">
    <source>
        <dbReference type="Proteomes" id="UP000472372"/>
    </source>
</evidence>